<reference evidence="3" key="2">
    <citation type="submission" date="2020-08" db="EMBL/GenBank/DDBJ databases">
        <title>Plant Genome Project.</title>
        <authorList>
            <person name="Zhang R.-G."/>
        </authorList>
    </citation>
    <scope>NUCLEOTIDE SEQUENCE</scope>
    <source>
        <strain evidence="3">Huo1</strain>
        <tissue evidence="3">Leaf</tissue>
    </source>
</reference>
<dbReference type="AlphaFoldDB" id="A0A8X8X675"/>
<name>A0A8X8X675_SALSN</name>
<sequence>MAVASYTSRGPAPSHPGILKPDLMAPGTLVLASWVPNTPASYIGSNIVLTSDFILASGTSMGVCASERRAPGVEPAAIWSAMMTTADHLDNTRGHIRDSFFNYEIATPLAMGGGPGRPDPGLIYDATAQDYVNLLCSMNYTKNQIRTITRSGGGETSYEKQSYSLRIAYAGNMSGVVASGEIIWVEENGVHKVRSPIVVAPMIPVW</sequence>
<dbReference type="InterPro" id="IPR045051">
    <property type="entry name" value="SBT"/>
</dbReference>
<proteinExistence type="inferred from homology"/>
<accession>A0A8X8X675</accession>
<evidence type="ECO:0000313" key="3">
    <source>
        <dbReference type="EMBL" id="KAG6406894.1"/>
    </source>
</evidence>
<evidence type="ECO:0000256" key="2">
    <source>
        <dbReference type="ARBA" id="ARBA00022729"/>
    </source>
</evidence>
<evidence type="ECO:0000313" key="4">
    <source>
        <dbReference type="Proteomes" id="UP000298416"/>
    </source>
</evidence>
<dbReference type="GO" id="GO:0004252">
    <property type="term" value="F:serine-type endopeptidase activity"/>
    <property type="evidence" value="ECO:0007669"/>
    <property type="project" value="InterPro"/>
</dbReference>
<dbReference type="PANTHER" id="PTHR10795">
    <property type="entry name" value="PROPROTEIN CONVERTASE SUBTILISIN/KEXIN"/>
    <property type="match status" value="1"/>
</dbReference>
<dbReference type="Gene3D" id="2.60.40.2310">
    <property type="match status" value="1"/>
</dbReference>
<protein>
    <submittedName>
        <fullName evidence="3">Uncharacterized protein</fullName>
    </submittedName>
</protein>
<dbReference type="InterPro" id="IPR036852">
    <property type="entry name" value="Peptidase_S8/S53_dom_sf"/>
</dbReference>
<dbReference type="Gene3D" id="3.40.50.200">
    <property type="entry name" value="Peptidase S8/S53 domain"/>
    <property type="match status" value="1"/>
</dbReference>
<keyword evidence="2" id="KW-0732">Signal</keyword>
<dbReference type="EMBL" id="PNBA02000012">
    <property type="protein sequence ID" value="KAG6406894.1"/>
    <property type="molecule type" value="Genomic_DNA"/>
</dbReference>
<organism evidence="3">
    <name type="scientific">Salvia splendens</name>
    <name type="common">Scarlet sage</name>
    <dbReference type="NCBI Taxonomy" id="180675"/>
    <lineage>
        <taxon>Eukaryota</taxon>
        <taxon>Viridiplantae</taxon>
        <taxon>Streptophyta</taxon>
        <taxon>Embryophyta</taxon>
        <taxon>Tracheophyta</taxon>
        <taxon>Spermatophyta</taxon>
        <taxon>Magnoliopsida</taxon>
        <taxon>eudicotyledons</taxon>
        <taxon>Gunneridae</taxon>
        <taxon>Pentapetalae</taxon>
        <taxon>asterids</taxon>
        <taxon>lamiids</taxon>
        <taxon>Lamiales</taxon>
        <taxon>Lamiaceae</taxon>
        <taxon>Nepetoideae</taxon>
        <taxon>Mentheae</taxon>
        <taxon>Salviinae</taxon>
        <taxon>Salvia</taxon>
        <taxon>Salvia subgen. Calosphace</taxon>
        <taxon>core Calosphace</taxon>
    </lineage>
</organism>
<dbReference type="GO" id="GO:0006508">
    <property type="term" value="P:proteolysis"/>
    <property type="evidence" value="ECO:0007669"/>
    <property type="project" value="InterPro"/>
</dbReference>
<dbReference type="SUPFAM" id="SSF52743">
    <property type="entry name" value="Subtilisin-like"/>
    <property type="match status" value="1"/>
</dbReference>
<dbReference type="Proteomes" id="UP000298416">
    <property type="component" value="Unassembled WGS sequence"/>
</dbReference>
<gene>
    <name evidence="3" type="ORF">SASPL_134510</name>
</gene>
<evidence type="ECO:0000256" key="1">
    <source>
        <dbReference type="ARBA" id="ARBA00011073"/>
    </source>
</evidence>
<keyword evidence="4" id="KW-1185">Reference proteome</keyword>
<comment type="similarity">
    <text evidence="1">Belongs to the peptidase S8 family.</text>
</comment>
<reference evidence="3" key="1">
    <citation type="submission" date="2018-01" db="EMBL/GenBank/DDBJ databases">
        <authorList>
            <person name="Mao J.F."/>
        </authorList>
    </citation>
    <scope>NUCLEOTIDE SEQUENCE</scope>
    <source>
        <strain evidence="3">Huo1</strain>
        <tissue evidence="3">Leaf</tissue>
    </source>
</reference>
<comment type="caution">
    <text evidence="3">The sequence shown here is derived from an EMBL/GenBank/DDBJ whole genome shotgun (WGS) entry which is preliminary data.</text>
</comment>